<dbReference type="EMBL" id="LFMY01000010">
    <property type="protein sequence ID" value="OKL57864.1"/>
    <property type="molecule type" value="Genomic_DNA"/>
</dbReference>
<protein>
    <submittedName>
        <fullName evidence="3">Uncharacterized protein</fullName>
    </submittedName>
</protein>
<comment type="caution">
    <text evidence="3">The sequence shown here is derived from an EMBL/GenBank/DDBJ whole genome shotgun (WGS) entry which is preliminary data.</text>
</comment>
<feature type="compositionally biased region" description="Polar residues" evidence="2">
    <location>
        <begin position="293"/>
        <end position="316"/>
    </location>
</feature>
<feature type="compositionally biased region" description="Pro residues" evidence="2">
    <location>
        <begin position="270"/>
        <end position="279"/>
    </location>
</feature>
<organism evidence="3 4">
    <name type="scientific">Talaromyces atroroseus</name>
    <dbReference type="NCBI Taxonomy" id="1441469"/>
    <lineage>
        <taxon>Eukaryota</taxon>
        <taxon>Fungi</taxon>
        <taxon>Dikarya</taxon>
        <taxon>Ascomycota</taxon>
        <taxon>Pezizomycotina</taxon>
        <taxon>Eurotiomycetes</taxon>
        <taxon>Eurotiomycetidae</taxon>
        <taxon>Eurotiales</taxon>
        <taxon>Trichocomaceae</taxon>
        <taxon>Talaromyces</taxon>
        <taxon>Talaromyces sect. Trachyspermi</taxon>
    </lineage>
</organism>
<feature type="compositionally biased region" description="Polar residues" evidence="2">
    <location>
        <begin position="250"/>
        <end position="263"/>
    </location>
</feature>
<dbReference type="RefSeq" id="XP_020117985.1">
    <property type="nucleotide sequence ID" value="XM_020268886.1"/>
</dbReference>
<keyword evidence="1" id="KW-0175">Coiled coil</keyword>
<name>A0A225AI22_TALAT</name>
<dbReference type="STRING" id="1441469.A0A225AI22"/>
<gene>
    <name evidence="3" type="ORF">UA08_06592</name>
</gene>
<keyword evidence="4" id="KW-1185">Reference proteome</keyword>
<reference evidence="3 4" key="1">
    <citation type="submission" date="2015-06" db="EMBL/GenBank/DDBJ databases">
        <title>Talaromyces atroroseus IBT 11181 draft genome.</title>
        <authorList>
            <person name="Rasmussen K.B."/>
            <person name="Rasmussen S."/>
            <person name="Petersen B."/>
            <person name="Sicheritz-Ponten T."/>
            <person name="Mortensen U.H."/>
            <person name="Thrane U."/>
        </authorList>
    </citation>
    <scope>NUCLEOTIDE SEQUENCE [LARGE SCALE GENOMIC DNA]</scope>
    <source>
        <strain evidence="3 4">IBT 11181</strain>
    </source>
</reference>
<evidence type="ECO:0000313" key="4">
    <source>
        <dbReference type="Proteomes" id="UP000214365"/>
    </source>
</evidence>
<dbReference type="GeneID" id="31006347"/>
<feature type="region of interest" description="Disordered" evidence="2">
    <location>
        <begin position="337"/>
        <end position="463"/>
    </location>
</feature>
<feature type="region of interest" description="Disordered" evidence="2">
    <location>
        <begin position="242"/>
        <end position="318"/>
    </location>
</feature>
<proteinExistence type="predicted"/>
<evidence type="ECO:0000256" key="1">
    <source>
        <dbReference type="SAM" id="Coils"/>
    </source>
</evidence>
<evidence type="ECO:0000313" key="3">
    <source>
        <dbReference type="EMBL" id="OKL57864.1"/>
    </source>
</evidence>
<dbReference type="OrthoDB" id="5401486at2759"/>
<dbReference type="AlphaFoldDB" id="A0A225AI22"/>
<sequence length="642" mass="71503">MVVLNPGSGIGQGASSTRYANPPVHMSGSAHVNADLQADGKFNLSTTKAKDTSLETLKTDNNIGSTLYELWQFIPKNNRDGSKSWSSAKKKLIPSDQGTLEYLVKSESEKESVEEQYQALNNRKKGLVDELVAEHDQRDPRFEWSCAYIKVERHKSTGKPQFGYNQIVIMDFHMDVIVMRKPRQPVRPATAASKNSRVDHDNAQGLGNSNLFMGGNPNSEGIGRKATDPQITGTVNPVHVNPGLSREQGHASSPGNAGITSIYTPMYLPGQPPVHPPIQPQKYPQGNPPAQLATDQQIHSQVRPQTQHSVPGSNFPMSEASRNYAIAQGANIGATIGQNKHQTPHQPAMAPQFGSGIDQRAGPFAGNFNHETRPPAQKAPVPTGMNNAHGNQVHGEHSTNSHRPTHHARKNMAAALPPKVIQQDRQRTHGRRPVYTPEDSSTMSDEDSEFGDEGYSPASSADLDAKEKLLWQTRYRDQAMSEGGYQGPGRQQSQQYRGRTVYPVRSADIFPSESALRKIENERIEEMSHRSHPFTAHGGRHDFQIPGPSEHDHLDSHVAVFRLLKVQEQQQQQLIDRLDRLEFQSHKGDGHDCFGSEVAVREIESAMPIQGRRVLYQEPRRLYQRGLYYVPRETTPYMYETY</sequence>
<accession>A0A225AI22</accession>
<evidence type="ECO:0000256" key="2">
    <source>
        <dbReference type="SAM" id="MobiDB-lite"/>
    </source>
</evidence>
<dbReference type="Proteomes" id="UP000214365">
    <property type="component" value="Unassembled WGS sequence"/>
</dbReference>
<feature type="coiled-coil region" evidence="1">
    <location>
        <begin position="103"/>
        <end position="130"/>
    </location>
</feature>